<dbReference type="GO" id="GO:0006565">
    <property type="term" value="P:L-serine catabolic process"/>
    <property type="evidence" value="ECO:0007669"/>
    <property type="project" value="TreeGrafter"/>
</dbReference>
<name>A0A7G3ZHV5_9SACH</name>
<evidence type="ECO:0000256" key="5">
    <source>
        <dbReference type="ARBA" id="ARBA00012093"/>
    </source>
</evidence>
<proteinExistence type="inferred from homology"/>
<reference evidence="12 13" key="1">
    <citation type="submission" date="2020-06" db="EMBL/GenBank/DDBJ databases">
        <title>The yeast mating-type switching endonuclease HO is a domesticated member of an unorthodox homing genetic element family.</title>
        <authorList>
            <person name="Coughlan A.Y."/>
            <person name="Lombardi L."/>
            <person name="Braun-Galleani S."/>
            <person name="Martos A.R."/>
            <person name="Galeote V."/>
            <person name="Bigey F."/>
            <person name="Dequin S."/>
            <person name="Byrne K.P."/>
            <person name="Wolfe K.H."/>
        </authorList>
    </citation>
    <scope>NUCLEOTIDE SEQUENCE [LARGE SCALE GENOMIC DNA]</scope>
    <source>
        <strain evidence="12 13">CBS764</strain>
    </source>
</reference>
<keyword evidence="9" id="KW-0456">Lyase</keyword>
<dbReference type="InterPro" id="IPR050147">
    <property type="entry name" value="Ser/Thr_Dehydratase"/>
</dbReference>
<evidence type="ECO:0000256" key="10">
    <source>
        <dbReference type="ARBA" id="ARBA00049406"/>
    </source>
</evidence>
<dbReference type="FunFam" id="3.40.50.1100:FF:000040">
    <property type="entry name" value="L-serine dehydratase, putative"/>
    <property type="match status" value="1"/>
</dbReference>
<dbReference type="OrthoDB" id="7773036at2759"/>
<dbReference type="InterPro" id="IPR000634">
    <property type="entry name" value="Ser/Thr_deHydtase_PyrdxlP-BS"/>
</dbReference>
<dbReference type="PROSITE" id="PS00165">
    <property type="entry name" value="DEHYDRATASE_SER_THR"/>
    <property type="match status" value="1"/>
</dbReference>
<dbReference type="InterPro" id="IPR001926">
    <property type="entry name" value="TrpB-like_PALP"/>
</dbReference>
<evidence type="ECO:0000256" key="9">
    <source>
        <dbReference type="ARBA" id="ARBA00023239"/>
    </source>
</evidence>
<comment type="cofactor">
    <cofactor evidence="1">
        <name>pyridoxal 5'-phosphate</name>
        <dbReference type="ChEBI" id="CHEBI:597326"/>
    </cofactor>
</comment>
<dbReference type="SUPFAM" id="SSF53686">
    <property type="entry name" value="Tryptophan synthase beta subunit-like PLP-dependent enzymes"/>
    <property type="match status" value="1"/>
</dbReference>
<gene>
    <name evidence="12" type="ORF">HG536_0D06140</name>
</gene>
<evidence type="ECO:0000313" key="12">
    <source>
        <dbReference type="EMBL" id="QLL33091.1"/>
    </source>
</evidence>
<keyword evidence="6" id="KW-0312">Gluconeogenesis</keyword>
<dbReference type="PANTHER" id="PTHR48078:SF2">
    <property type="entry name" value="CATABOLIC L-SERINE_THREONINE DEHYDRATASE"/>
    <property type="match status" value="1"/>
</dbReference>
<dbReference type="GO" id="GO:0004794">
    <property type="term" value="F:threonine deaminase activity"/>
    <property type="evidence" value="ECO:0007669"/>
    <property type="project" value="TreeGrafter"/>
</dbReference>
<dbReference type="Gene3D" id="3.40.50.1100">
    <property type="match status" value="2"/>
</dbReference>
<comment type="catalytic activity">
    <reaction evidence="10">
        <text>L-serine = pyruvate + NH4(+)</text>
        <dbReference type="Rhea" id="RHEA:19169"/>
        <dbReference type="ChEBI" id="CHEBI:15361"/>
        <dbReference type="ChEBI" id="CHEBI:28938"/>
        <dbReference type="ChEBI" id="CHEBI:33384"/>
        <dbReference type="EC" id="4.3.1.17"/>
    </reaction>
</comment>
<dbReference type="AlphaFoldDB" id="A0A7G3ZHV5"/>
<evidence type="ECO:0000256" key="3">
    <source>
        <dbReference type="ARBA" id="ARBA00004742"/>
    </source>
</evidence>
<dbReference type="GO" id="GO:0005737">
    <property type="term" value="C:cytoplasm"/>
    <property type="evidence" value="ECO:0007669"/>
    <property type="project" value="UniProtKB-SubCell"/>
</dbReference>
<evidence type="ECO:0000256" key="8">
    <source>
        <dbReference type="ARBA" id="ARBA00022898"/>
    </source>
</evidence>
<evidence type="ECO:0000256" key="6">
    <source>
        <dbReference type="ARBA" id="ARBA00022432"/>
    </source>
</evidence>
<keyword evidence="8" id="KW-0663">Pyridoxal phosphate</keyword>
<accession>A0A7G3ZHV5</accession>
<dbReference type="Pfam" id="PF00291">
    <property type="entry name" value="PALP"/>
    <property type="match status" value="1"/>
</dbReference>
<dbReference type="EC" id="4.3.1.17" evidence="5"/>
<organism evidence="12 13">
    <name type="scientific">Torulaspora globosa</name>
    <dbReference type="NCBI Taxonomy" id="48254"/>
    <lineage>
        <taxon>Eukaryota</taxon>
        <taxon>Fungi</taxon>
        <taxon>Dikarya</taxon>
        <taxon>Ascomycota</taxon>
        <taxon>Saccharomycotina</taxon>
        <taxon>Saccharomycetes</taxon>
        <taxon>Saccharomycetales</taxon>
        <taxon>Saccharomycetaceae</taxon>
        <taxon>Torulaspora</taxon>
    </lineage>
</organism>
<sequence>MSHYVKTPLLKQDFSESDVRGPQFYLKCEFLQPSGSFKSRGIGYLILNEVEKAKASGSTLHVFISSGGNAGLAAAVASKAVDTNCTVVVPSTTKPHMITKIKKAGATVVIHGDHWQDADSYLRETVMKNLPAHVEPLYVHPFDDSRIWQGHSTIIDEVLEQLSQEDQSPLKVKGVISSVGGGGLYNGIVRGLERHGLADKIPLIGVETIGADAMTKSLEAGKSVRLSDIRSIATTLGASYIAQDSLDKAARYKTKCFAQKDAEAVKACFKFLNDRNVLVEPACAASLSLCYDIDTLKQILQCDLTKDDIFIVIVCGGSSMTISDLQRVADELQIR</sequence>
<dbReference type="GeneID" id="59326259"/>
<comment type="similarity">
    <text evidence="4">Belongs to the serine/threonine dehydratase family.</text>
</comment>
<dbReference type="GO" id="GO:0030170">
    <property type="term" value="F:pyridoxal phosphate binding"/>
    <property type="evidence" value="ECO:0007669"/>
    <property type="project" value="InterPro"/>
</dbReference>
<dbReference type="Proteomes" id="UP000515788">
    <property type="component" value="Chromosome 4"/>
</dbReference>
<dbReference type="EMBL" id="CP059249">
    <property type="protein sequence ID" value="QLL33091.1"/>
    <property type="molecule type" value="Genomic_DNA"/>
</dbReference>
<feature type="domain" description="Tryptophan synthase beta chain-like PALP" evidence="11">
    <location>
        <begin position="3"/>
        <end position="315"/>
    </location>
</feature>
<evidence type="ECO:0000256" key="1">
    <source>
        <dbReference type="ARBA" id="ARBA00001933"/>
    </source>
</evidence>
<dbReference type="GO" id="GO:0009097">
    <property type="term" value="P:isoleucine biosynthetic process"/>
    <property type="evidence" value="ECO:0007669"/>
    <property type="project" value="TreeGrafter"/>
</dbReference>
<dbReference type="GO" id="GO:0006094">
    <property type="term" value="P:gluconeogenesis"/>
    <property type="evidence" value="ECO:0007669"/>
    <property type="project" value="UniProtKB-KW"/>
</dbReference>
<dbReference type="InterPro" id="IPR036052">
    <property type="entry name" value="TrpB-like_PALP_sf"/>
</dbReference>
<evidence type="ECO:0000256" key="7">
    <source>
        <dbReference type="ARBA" id="ARBA00022490"/>
    </source>
</evidence>
<comment type="subcellular location">
    <subcellularLocation>
        <location evidence="2">Cytoplasm</location>
    </subcellularLocation>
</comment>
<dbReference type="GO" id="GO:0006567">
    <property type="term" value="P:L-threonine catabolic process"/>
    <property type="evidence" value="ECO:0007669"/>
    <property type="project" value="TreeGrafter"/>
</dbReference>
<dbReference type="PANTHER" id="PTHR48078">
    <property type="entry name" value="THREONINE DEHYDRATASE, MITOCHONDRIAL-RELATED"/>
    <property type="match status" value="1"/>
</dbReference>
<dbReference type="KEGG" id="tgb:HG536_0D06140"/>
<protein>
    <recommendedName>
        <fullName evidence="5">L-serine ammonia-lyase</fullName>
        <ecNumber evidence="5">4.3.1.17</ecNumber>
    </recommendedName>
</protein>
<dbReference type="GO" id="GO:0003941">
    <property type="term" value="F:L-serine ammonia-lyase activity"/>
    <property type="evidence" value="ECO:0007669"/>
    <property type="project" value="UniProtKB-EC"/>
</dbReference>
<evidence type="ECO:0000256" key="2">
    <source>
        <dbReference type="ARBA" id="ARBA00004496"/>
    </source>
</evidence>
<evidence type="ECO:0000256" key="4">
    <source>
        <dbReference type="ARBA" id="ARBA00010869"/>
    </source>
</evidence>
<dbReference type="RefSeq" id="XP_037139765.1">
    <property type="nucleotide sequence ID" value="XM_037283869.1"/>
</dbReference>
<keyword evidence="7" id="KW-0963">Cytoplasm</keyword>
<evidence type="ECO:0000259" key="11">
    <source>
        <dbReference type="Pfam" id="PF00291"/>
    </source>
</evidence>
<comment type="pathway">
    <text evidence="3">Carbohydrate biosynthesis; gluconeogenesis.</text>
</comment>
<evidence type="ECO:0000313" key="13">
    <source>
        <dbReference type="Proteomes" id="UP000515788"/>
    </source>
</evidence>
<keyword evidence="13" id="KW-1185">Reference proteome</keyword>